<sequence>LILFHLQDSRDKLAEQLRQLEANGLPRPVQDQNLQLNSMSLDLEPSWDRVVGAGEHHIRQDAEEQAAIWELFPD</sequence>
<reference evidence="2" key="1">
    <citation type="submission" date="2016-11" db="UniProtKB">
        <authorList>
            <consortium name="WormBaseParasite"/>
        </authorList>
    </citation>
    <scope>IDENTIFICATION</scope>
</reference>
<dbReference type="WBParaSite" id="maker-unitig_42151-snap-gene-0.2-mRNA-1">
    <property type="protein sequence ID" value="maker-unitig_42151-snap-gene-0.2-mRNA-1"/>
    <property type="gene ID" value="maker-unitig_42151-snap-gene-0.2"/>
</dbReference>
<accession>A0A1I8FPF0</accession>
<protein>
    <submittedName>
        <fullName evidence="2">AKAP7_NLS domain-containing protein</fullName>
    </submittedName>
</protein>
<dbReference type="AlphaFoldDB" id="A0A1I8FPF0"/>
<dbReference type="Proteomes" id="UP000095280">
    <property type="component" value="Unplaced"/>
</dbReference>
<proteinExistence type="predicted"/>
<organism evidence="1 2">
    <name type="scientific">Macrostomum lignano</name>
    <dbReference type="NCBI Taxonomy" id="282301"/>
    <lineage>
        <taxon>Eukaryota</taxon>
        <taxon>Metazoa</taxon>
        <taxon>Spiralia</taxon>
        <taxon>Lophotrochozoa</taxon>
        <taxon>Platyhelminthes</taxon>
        <taxon>Rhabditophora</taxon>
        <taxon>Macrostomorpha</taxon>
        <taxon>Macrostomida</taxon>
        <taxon>Macrostomidae</taxon>
        <taxon>Macrostomum</taxon>
    </lineage>
</organism>
<evidence type="ECO:0000313" key="1">
    <source>
        <dbReference type="Proteomes" id="UP000095280"/>
    </source>
</evidence>
<keyword evidence="1" id="KW-1185">Reference proteome</keyword>
<name>A0A1I8FPF0_9PLAT</name>
<evidence type="ECO:0000313" key="2">
    <source>
        <dbReference type="WBParaSite" id="maker-unitig_42151-snap-gene-0.2-mRNA-1"/>
    </source>
</evidence>